<protein>
    <recommendedName>
        <fullName evidence="8">Tagatose-6-phosphate kinase</fullName>
        <ecNumber evidence="8">2.7.1.144</ecNumber>
    </recommendedName>
</protein>
<dbReference type="NCBIfam" id="TIGR03168">
    <property type="entry name" value="1-PFK"/>
    <property type="match status" value="1"/>
</dbReference>
<dbReference type="GO" id="GO:0044281">
    <property type="term" value="P:small molecule metabolic process"/>
    <property type="evidence" value="ECO:0007669"/>
    <property type="project" value="UniProtKB-ARBA"/>
</dbReference>
<evidence type="ECO:0000256" key="1">
    <source>
        <dbReference type="ARBA" id="ARBA00005380"/>
    </source>
</evidence>
<keyword evidence="12" id="KW-1185">Reference proteome</keyword>
<comment type="catalytic activity">
    <reaction evidence="8">
        <text>D-tagatofuranose 6-phosphate + ATP = D-tagatofuranose 1,6-bisphosphate + ADP + H(+)</text>
        <dbReference type="Rhea" id="RHEA:12420"/>
        <dbReference type="ChEBI" id="CHEBI:15378"/>
        <dbReference type="ChEBI" id="CHEBI:30616"/>
        <dbReference type="ChEBI" id="CHEBI:58694"/>
        <dbReference type="ChEBI" id="CHEBI:58695"/>
        <dbReference type="ChEBI" id="CHEBI:456216"/>
        <dbReference type="EC" id="2.7.1.144"/>
    </reaction>
</comment>
<dbReference type="SUPFAM" id="SSF53613">
    <property type="entry name" value="Ribokinase-like"/>
    <property type="match status" value="1"/>
</dbReference>
<dbReference type="PIRSF" id="PIRSF000535">
    <property type="entry name" value="1PFK/6PFK/LacC"/>
    <property type="match status" value="1"/>
</dbReference>
<dbReference type="AlphaFoldDB" id="A0A0R2NIG7"/>
<reference evidence="11 12" key="1">
    <citation type="journal article" date="2015" name="Genome Announc.">
        <title>Expanding the biotechnology potential of lactobacilli through comparative genomics of 213 strains and associated genera.</title>
        <authorList>
            <person name="Sun Z."/>
            <person name="Harris H.M."/>
            <person name="McCann A."/>
            <person name="Guo C."/>
            <person name="Argimon S."/>
            <person name="Zhang W."/>
            <person name="Yang X."/>
            <person name="Jeffery I.B."/>
            <person name="Cooney J.C."/>
            <person name="Kagawa T.F."/>
            <person name="Liu W."/>
            <person name="Song Y."/>
            <person name="Salvetti E."/>
            <person name="Wrobel A."/>
            <person name="Rasinkangas P."/>
            <person name="Parkhill J."/>
            <person name="Rea M.C."/>
            <person name="O'Sullivan O."/>
            <person name="Ritari J."/>
            <person name="Douillard F.P."/>
            <person name="Paul Ross R."/>
            <person name="Yang R."/>
            <person name="Briner A.E."/>
            <person name="Felis G.E."/>
            <person name="de Vos W.M."/>
            <person name="Barrangou R."/>
            <person name="Klaenhammer T.R."/>
            <person name="Caufield P.W."/>
            <person name="Cui Y."/>
            <person name="Zhang H."/>
            <person name="O'Toole P.W."/>
        </authorList>
    </citation>
    <scope>NUCLEOTIDE SEQUENCE [LARGE SCALE GENOMIC DNA]</scope>
    <source>
        <strain evidence="11 12">DSM 23026</strain>
    </source>
</reference>
<dbReference type="GO" id="GO:0005988">
    <property type="term" value="P:lactose metabolic process"/>
    <property type="evidence" value="ECO:0007669"/>
    <property type="project" value="UniProtKB-KW"/>
</dbReference>
<name>A0A0R2NIG7_9LACO</name>
<dbReference type="CDD" id="cd01164">
    <property type="entry name" value="FruK_PfkB_like"/>
    <property type="match status" value="1"/>
</dbReference>
<comment type="caution">
    <text evidence="11">The sequence shown here is derived from an EMBL/GenBank/DDBJ whole genome shotgun (WGS) entry which is preliminary data.</text>
</comment>
<proteinExistence type="inferred from homology"/>
<sequence length="303" mass="33115">MIYTVTLNPSIDYVMTLTDLKEGLVNRADSSVKFSGGKGINVSRILNENDIDNCALGFLGGFTGEFVLEELHKLNIKEQFVKIQDDTRINVKLHANTETEINAEGPQISEKELNQFIDQFNKIGHGDTVIFSGSVPANLPQNLYHNLIEIIKKNGAEFAVDTTGQGLLDTLNDHPLVVKPNNHELADLFHTELKDDDQIIEYGKKLIQMGAQSVMISMASKGGILITQNAVFKSEAPKGTVKNSVGAGDSMLSGFVGELSKSGDFKEAFHRGLASGSATAFSLDIAKKELIDQVYKEIKITEL</sequence>
<comment type="similarity">
    <text evidence="8">Belongs to the carbohydrate kinase PfkB family. LacC subfamily.</text>
</comment>
<accession>A0A0R2NIG7</accession>
<keyword evidence="5 9" id="KW-0418">Kinase</keyword>
<gene>
    <name evidence="11" type="ORF">IV88_GL001665</name>
</gene>
<dbReference type="EC" id="2.7.1.144" evidence="8"/>
<dbReference type="GO" id="GO:0008662">
    <property type="term" value="F:1-phosphofructokinase activity"/>
    <property type="evidence" value="ECO:0007669"/>
    <property type="project" value="UniProtKB-UniRule"/>
</dbReference>
<dbReference type="InterPro" id="IPR022463">
    <property type="entry name" value="1-PFruKinase"/>
</dbReference>
<dbReference type="Pfam" id="PF00294">
    <property type="entry name" value="PfkB"/>
    <property type="match status" value="1"/>
</dbReference>
<keyword evidence="6 8" id="KW-0067">ATP-binding</keyword>
<dbReference type="InterPro" id="IPR017583">
    <property type="entry name" value="Tagatose/fructose_Pkinase"/>
</dbReference>
<feature type="domain" description="Carbohydrate kinase PfkB" evidence="10">
    <location>
        <begin position="6"/>
        <end position="280"/>
    </location>
</feature>
<dbReference type="Gene3D" id="3.40.1190.20">
    <property type="match status" value="1"/>
</dbReference>
<evidence type="ECO:0000256" key="5">
    <source>
        <dbReference type="ARBA" id="ARBA00022777"/>
    </source>
</evidence>
<evidence type="ECO:0000256" key="3">
    <source>
        <dbReference type="ARBA" id="ARBA00022736"/>
    </source>
</evidence>
<evidence type="ECO:0000256" key="8">
    <source>
        <dbReference type="PIRNR" id="PIRNR000535"/>
    </source>
</evidence>
<keyword evidence="4 8" id="KW-0547">Nucleotide-binding</keyword>
<evidence type="ECO:0000256" key="7">
    <source>
        <dbReference type="ARBA" id="ARBA00047745"/>
    </source>
</evidence>
<evidence type="ECO:0000256" key="2">
    <source>
        <dbReference type="ARBA" id="ARBA00022679"/>
    </source>
</evidence>
<evidence type="ECO:0000256" key="9">
    <source>
        <dbReference type="RuleBase" id="RU369061"/>
    </source>
</evidence>
<dbReference type="OrthoDB" id="9801219at2"/>
<dbReference type="Proteomes" id="UP000051249">
    <property type="component" value="Unassembled WGS sequence"/>
</dbReference>
<dbReference type="GO" id="GO:0005524">
    <property type="term" value="F:ATP binding"/>
    <property type="evidence" value="ECO:0007669"/>
    <property type="project" value="UniProtKB-UniRule"/>
</dbReference>
<comment type="catalytic activity">
    <reaction evidence="7 9">
        <text>beta-D-fructose 1-phosphate + ATP = beta-D-fructose 1,6-bisphosphate + ADP + H(+)</text>
        <dbReference type="Rhea" id="RHEA:14213"/>
        <dbReference type="ChEBI" id="CHEBI:15378"/>
        <dbReference type="ChEBI" id="CHEBI:30616"/>
        <dbReference type="ChEBI" id="CHEBI:32966"/>
        <dbReference type="ChEBI" id="CHEBI:138881"/>
        <dbReference type="ChEBI" id="CHEBI:456216"/>
        <dbReference type="EC" id="2.7.1.56"/>
    </reaction>
</comment>
<dbReference type="InterPro" id="IPR029056">
    <property type="entry name" value="Ribokinase-like"/>
</dbReference>
<dbReference type="UniPathway" id="UPA00704">
    <property type="reaction ID" value="UER00715"/>
</dbReference>
<evidence type="ECO:0000256" key="4">
    <source>
        <dbReference type="ARBA" id="ARBA00022741"/>
    </source>
</evidence>
<evidence type="ECO:0000313" key="12">
    <source>
        <dbReference type="Proteomes" id="UP000051249"/>
    </source>
</evidence>
<dbReference type="PANTHER" id="PTHR46566">
    <property type="entry name" value="1-PHOSPHOFRUCTOKINASE-RELATED"/>
    <property type="match status" value="1"/>
</dbReference>
<dbReference type="InterPro" id="IPR011611">
    <property type="entry name" value="PfkB_dom"/>
</dbReference>
<dbReference type="GO" id="GO:0009024">
    <property type="term" value="F:tagatose-6-phosphate kinase activity"/>
    <property type="evidence" value="ECO:0007669"/>
    <property type="project" value="UniProtKB-EC"/>
</dbReference>
<dbReference type="GO" id="GO:0005829">
    <property type="term" value="C:cytosol"/>
    <property type="evidence" value="ECO:0007669"/>
    <property type="project" value="TreeGrafter"/>
</dbReference>
<dbReference type="GO" id="GO:2001059">
    <property type="term" value="P:D-tagatose 6-phosphate catabolic process"/>
    <property type="evidence" value="ECO:0007669"/>
    <property type="project" value="UniProtKB-UniPathway"/>
</dbReference>
<dbReference type="InterPro" id="IPR002173">
    <property type="entry name" value="Carboh/pur_kinase_PfkB_CS"/>
</dbReference>
<dbReference type="PROSITE" id="PS00584">
    <property type="entry name" value="PFKB_KINASES_2"/>
    <property type="match status" value="1"/>
</dbReference>
<dbReference type="NCBIfam" id="TIGR03828">
    <property type="entry name" value="pfkB"/>
    <property type="match status" value="1"/>
</dbReference>
<comment type="similarity">
    <text evidence="1">Belongs to the carbohydrate kinase pfkB family.</text>
</comment>
<dbReference type="FunFam" id="3.40.1190.20:FF:000001">
    <property type="entry name" value="Phosphofructokinase"/>
    <property type="match status" value="1"/>
</dbReference>
<dbReference type="PATRIC" id="fig|480391.4.peg.1702"/>
<evidence type="ECO:0000256" key="6">
    <source>
        <dbReference type="ARBA" id="ARBA00022840"/>
    </source>
</evidence>
<evidence type="ECO:0000313" key="11">
    <source>
        <dbReference type="EMBL" id="KRO25585.1"/>
    </source>
</evidence>
<comment type="function">
    <text evidence="9">Catalyzes the ATP-dependent phosphorylation of fructose-l-phosphate to fructose-l,6-bisphosphate.</text>
</comment>
<organism evidence="11 12">
    <name type="scientific">Pediococcus argentinicus</name>
    <dbReference type="NCBI Taxonomy" id="480391"/>
    <lineage>
        <taxon>Bacteria</taxon>
        <taxon>Bacillati</taxon>
        <taxon>Bacillota</taxon>
        <taxon>Bacilli</taxon>
        <taxon>Lactobacillales</taxon>
        <taxon>Lactobacillaceae</taxon>
        <taxon>Pediococcus</taxon>
    </lineage>
</organism>
<keyword evidence="3 8" id="KW-0423">Lactose metabolism</keyword>
<dbReference type="RefSeq" id="WP_057798617.1">
    <property type="nucleotide sequence ID" value="NZ_BJZZ01000036.1"/>
</dbReference>
<keyword evidence="2 8" id="KW-0808">Transferase</keyword>
<dbReference type="GO" id="GO:0016052">
    <property type="term" value="P:carbohydrate catabolic process"/>
    <property type="evidence" value="ECO:0007669"/>
    <property type="project" value="UniProtKB-ARBA"/>
</dbReference>
<evidence type="ECO:0000259" key="10">
    <source>
        <dbReference type="Pfam" id="PF00294"/>
    </source>
</evidence>
<comment type="pathway">
    <text evidence="8">Carbohydrate metabolism; D-tagatose 6-phosphate degradation; D-glyceraldehyde 3-phosphate and glycerone phosphate from D-tagatose 6-phosphate: step 1/2.</text>
</comment>
<dbReference type="PANTHER" id="PTHR46566:SF1">
    <property type="entry name" value="1-PHOSPHOFRUCTOKINASE"/>
    <property type="match status" value="1"/>
</dbReference>
<dbReference type="EMBL" id="JQCQ01000008">
    <property type="protein sequence ID" value="KRO25585.1"/>
    <property type="molecule type" value="Genomic_DNA"/>
</dbReference>